<sequence>MSSRPINSCPPKRAEGQRELCVIDAYALNDGFRRVILGGAELETLTVDRSIIGPHLKLIIPPKDAACLLWPEFDPKLGRLIWPEGERPTVRTYSLRHYDKENQRLTIDLVSHEGGVASDWARCAKAGDKIGIWGPGGRIAYRGQWTLFVADRSALPAVAYSLEEVLPRDAKGKAVIEVADESEIMALNSPKGIEVVWLIRRDGDESALIDAAASTAFPAGAEPLVWGGMECSLAKALRRSLIDKGELARDQIYLVNYWREGVPEGGFSHTGED</sequence>
<protein>
    <recommendedName>
        <fullName evidence="2">FAD-binding FR-type domain-containing protein</fullName>
    </recommendedName>
</protein>
<dbReference type="PROSITE" id="PS51384">
    <property type="entry name" value="FAD_FR"/>
    <property type="match status" value="1"/>
</dbReference>
<gene>
    <name evidence="3" type="ORF">SOASR030_30410</name>
</gene>
<evidence type="ECO:0000256" key="1">
    <source>
        <dbReference type="ARBA" id="ARBA00035644"/>
    </source>
</evidence>
<organism evidence="3 4">
    <name type="scientific">Leminorella grimontii</name>
    <dbReference type="NCBI Taxonomy" id="82981"/>
    <lineage>
        <taxon>Bacteria</taxon>
        <taxon>Pseudomonadati</taxon>
        <taxon>Pseudomonadota</taxon>
        <taxon>Gammaproteobacteria</taxon>
        <taxon>Enterobacterales</taxon>
        <taxon>Budviciaceae</taxon>
        <taxon>Leminorella</taxon>
    </lineage>
</organism>
<accession>A0AAV5N785</accession>
<dbReference type="SUPFAM" id="SSF63380">
    <property type="entry name" value="Riboflavin synthase domain-like"/>
    <property type="match status" value="1"/>
</dbReference>
<evidence type="ECO:0000313" key="3">
    <source>
        <dbReference type="EMBL" id="GKX56929.1"/>
    </source>
</evidence>
<dbReference type="InterPro" id="IPR013113">
    <property type="entry name" value="SIP_FAD-bd"/>
</dbReference>
<dbReference type="RefSeq" id="WP_051155746.1">
    <property type="nucleotide sequence ID" value="NZ_BRLH01000009.1"/>
</dbReference>
<evidence type="ECO:0000259" key="2">
    <source>
        <dbReference type="PROSITE" id="PS51384"/>
    </source>
</evidence>
<evidence type="ECO:0000313" key="4">
    <source>
        <dbReference type="Proteomes" id="UP001058124"/>
    </source>
</evidence>
<dbReference type="InterPro" id="IPR017927">
    <property type="entry name" value="FAD-bd_FR_type"/>
</dbReference>
<dbReference type="InterPro" id="IPR039374">
    <property type="entry name" value="SIP_fam"/>
</dbReference>
<dbReference type="Gene3D" id="3.40.50.80">
    <property type="entry name" value="Nucleotide-binding domain of ferredoxin-NADP reductase (FNR) module"/>
    <property type="match status" value="1"/>
</dbReference>
<dbReference type="InterPro" id="IPR007037">
    <property type="entry name" value="SIP_rossman_dom"/>
</dbReference>
<dbReference type="Proteomes" id="UP001058124">
    <property type="component" value="Unassembled WGS sequence"/>
</dbReference>
<dbReference type="PANTHER" id="PTHR30157">
    <property type="entry name" value="FERRIC REDUCTASE, NADPH-DEPENDENT"/>
    <property type="match status" value="1"/>
</dbReference>
<dbReference type="GO" id="GO:0016491">
    <property type="term" value="F:oxidoreductase activity"/>
    <property type="evidence" value="ECO:0007669"/>
    <property type="project" value="InterPro"/>
</dbReference>
<dbReference type="Gene3D" id="2.40.30.10">
    <property type="entry name" value="Translation factors"/>
    <property type="match status" value="1"/>
</dbReference>
<keyword evidence="4" id="KW-1185">Reference proteome</keyword>
<dbReference type="InterPro" id="IPR017938">
    <property type="entry name" value="Riboflavin_synthase-like_b-brl"/>
</dbReference>
<proteinExistence type="inferred from homology"/>
<dbReference type="EMBL" id="BRLH01000009">
    <property type="protein sequence ID" value="GKX56929.1"/>
    <property type="molecule type" value="Genomic_DNA"/>
</dbReference>
<dbReference type="CDD" id="cd06193">
    <property type="entry name" value="siderophore_interacting"/>
    <property type="match status" value="1"/>
</dbReference>
<dbReference type="Pfam" id="PF04954">
    <property type="entry name" value="SIP"/>
    <property type="match status" value="1"/>
</dbReference>
<dbReference type="AlphaFoldDB" id="A0AAV5N785"/>
<dbReference type="PANTHER" id="PTHR30157:SF0">
    <property type="entry name" value="NADPH-DEPENDENT FERRIC-CHELATE REDUCTASE"/>
    <property type="match status" value="1"/>
</dbReference>
<feature type="domain" description="FAD-binding FR-type" evidence="2">
    <location>
        <begin position="15"/>
        <end position="142"/>
    </location>
</feature>
<dbReference type="InterPro" id="IPR039261">
    <property type="entry name" value="FNR_nucleotide-bd"/>
</dbReference>
<comment type="caution">
    <text evidence="3">The sequence shown here is derived from an EMBL/GenBank/DDBJ whole genome shotgun (WGS) entry which is preliminary data.</text>
</comment>
<comment type="similarity">
    <text evidence="1">Belongs to the SIP oxidoreductase family.</text>
</comment>
<name>A0AAV5N785_9GAMM</name>
<reference evidence="3" key="1">
    <citation type="submission" date="2022-06" db="EMBL/GenBank/DDBJ databases">
        <title>Draft genome sequences of Leminorella grimontii str. JCM5902.</title>
        <authorList>
            <person name="Wakabayashi Y."/>
            <person name="Kojima K."/>
        </authorList>
    </citation>
    <scope>NUCLEOTIDE SEQUENCE</scope>
    <source>
        <strain evidence="3">JCM 5902</strain>
    </source>
</reference>
<dbReference type="Pfam" id="PF08021">
    <property type="entry name" value="FAD_binding_9"/>
    <property type="match status" value="1"/>
</dbReference>